<protein>
    <recommendedName>
        <fullName evidence="1">Heterokaryon incompatibility domain-containing protein</fullName>
    </recommendedName>
</protein>
<dbReference type="Proteomes" id="UP000184330">
    <property type="component" value="Unassembled WGS sequence"/>
</dbReference>
<keyword evidence="3" id="KW-1185">Reference proteome</keyword>
<dbReference type="Pfam" id="PF06985">
    <property type="entry name" value="HET"/>
    <property type="match status" value="1"/>
</dbReference>
<name>A0A1L7XH70_9HELO</name>
<evidence type="ECO:0000313" key="3">
    <source>
        <dbReference type="Proteomes" id="UP000184330"/>
    </source>
</evidence>
<dbReference type="STRING" id="576137.A0A1L7XH70"/>
<proteinExistence type="predicted"/>
<feature type="domain" description="Heterokaryon incompatibility" evidence="1">
    <location>
        <begin position="35"/>
        <end position="214"/>
    </location>
</feature>
<sequence>MAPVLPSRLLGHTNGKFEVFDTNTRNPDTVKNFDIITYTWGATIPPYNCGIDGVKWNVGIAPQKLEDIKRLMVNANVQYLWVDCVCINQTDENEKNVEIPKMYEYYKSARKCYVLMDMDEVWNPQDIVDNLKFIDHILSHMGGASLASEARLTENLTNRLSMWANTNWTFPMDDSTVRSAAIDMGVLNCYSTCISRVRSLFSNLYFSRVWTFQEMLLGKNITIYGINGESISCIGELDTWMDLATDSKDKAYKLQAWIVTSRVLRTASVNAILRIIEEDCLSLDSLQTQVKGISSARTDIINGGPNWWHENHKGISNIFSAISIRPRKCKERRDIFRGLLGVFSGLFTPEEVDRELAGDDIERISFAFFKQLSIKTGHAWTKLAISSGERGECDWIPVVANHSKPLTTDCFAAVVNLGRLKQNGQAKALAMSGINGVPRKYMKILLNQENKGFQFVFKGCNCGKEVKTGVFSSEPIPIHDQPRKVAEDETGRILVQCATILGSIMDPGYDVVEYRRRLLDKLQPYWNVSDPIAKPTGWIDRSVSGTDWERPNPLDFRVHNRSMNYRMEAITDCGSRLQNESTVGISCEVRVNCGCTIVAPFSLIFEAITAVEGSSLGGASAFLDDEDRIVLHDGLGLVQVGDVGSAFNLVAFGGDVGSHKSYSQSCKSTKLYKPVVPKLPWPGGRALVREEFTHGITDSMRDYGYVETGGSGNLLICRNKPLGQYKIIGVCIDEFIENKKGRHEVTIR</sequence>
<dbReference type="InterPro" id="IPR010730">
    <property type="entry name" value="HET"/>
</dbReference>
<dbReference type="OrthoDB" id="2157530at2759"/>
<dbReference type="InterPro" id="IPR052895">
    <property type="entry name" value="HetReg/Transcr_Mod"/>
</dbReference>
<evidence type="ECO:0000259" key="1">
    <source>
        <dbReference type="Pfam" id="PF06985"/>
    </source>
</evidence>
<dbReference type="AlphaFoldDB" id="A0A1L7XH70"/>
<dbReference type="EMBL" id="FJOG01000026">
    <property type="protein sequence ID" value="CZR64380.1"/>
    <property type="molecule type" value="Genomic_DNA"/>
</dbReference>
<dbReference type="PANTHER" id="PTHR24148">
    <property type="entry name" value="ANKYRIN REPEAT DOMAIN-CONTAINING PROTEIN 39 HOMOLOG-RELATED"/>
    <property type="match status" value="1"/>
</dbReference>
<organism evidence="2 3">
    <name type="scientific">Phialocephala subalpina</name>
    <dbReference type="NCBI Taxonomy" id="576137"/>
    <lineage>
        <taxon>Eukaryota</taxon>
        <taxon>Fungi</taxon>
        <taxon>Dikarya</taxon>
        <taxon>Ascomycota</taxon>
        <taxon>Pezizomycotina</taxon>
        <taxon>Leotiomycetes</taxon>
        <taxon>Helotiales</taxon>
        <taxon>Mollisiaceae</taxon>
        <taxon>Phialocephala</taxon>
        <taxon>Phialocephala fortinii species complex</taxon>
    </lineage>
</organism>
<accession>A0A1L7XH70</accession>
<dbReference type="PANTHER" id="PTHR24148:SF64">
    <property type="entry name" value="HETEROKARYON INCOMPATIBILITY DOMAIN-CONTAINING PROTEIN"/>
    <property type="match status" value="1"/>
</dbReference>
<evidence type="ECO:0000313" key="2">
    <source>
        <dbReference type="EMBL" id="CZR64380.1"/>
    </source>
</evidence>
<gene>
    <name evidence="2" type="ORF">PAC_14278</name>
</gene>
<reference evidence="2 3" key="1">
    <citation type="submission" date="2016-03" db="EMBL/GenBank/DDBJ databases">
        <authorList>
            <person name="Ploux O."/>
        </authorList>
    </citation>
    <scope>NUCLEOTIDE SEQUENCE [LARGE SCALE GENOMIC DNA]</scope>
    <source>
        <strain evidence="2 3">UAMH 11012</strain>
    </source>
</reference>